<dbReference type="InterPro" id="IPR027417">
    <property type="entry name" value="P-loop_NTPase"/>
</dbReference>
<dbReference type="PANTHER" id="PTHR40396">
    <property type="entry name" value="ATPASE-LIKE PROTEIN"/>
    <property type="match status" value="1"/>
</dbReference>
<reference evidence="2 3" key="1">
    <citation type="submission" date="2018-08" db="EMBL/GenBank/DDBJ databases">
        <title>A genome reference for cultivated species of the human gut microbiota.</title>
        <authorList>
            <person name="Zou Y."/>
            <person name="Xue W."/>
            <person name="Luo G."/>
        </authorList>
    </citation>
    <scope>NUCLEOTIDE SEQUENCE [LARGE SCALE GENOMIC DNA]</scope>
    <source>
        <strain evidence="2 3">AM37-1AC</strain>
    </source>
</reference>
<comment type="caution">
    <text evidence="2">The sequence shown here is derived from an EMBL/GenBank/DDBJ whole genome shotgun (WGS) entry which is preliminary data.</text>
</comment>
<dbReference type="Gene3D" id="3.40.50.300">
    <property type="entry name" value="P-loop containing nucleotide triphosphate hydrolases"/>
    <property type="match status" value="1"/>
</dbReference>
<feature type="domain" description="ATPase AAA-type core" evidence="1">
    <location>
        <begin position="44"/>
        <end position="349"/>
    </location>
</feature>
<gene>
    <name evidence="2" type="ORF">DW856_11660</name>
</gene>
<dbReference type="PANTHER" id="PTHR40396:SF1">
    <property type="entry name" value="ATPASE AAA-TYPE CORE DOMAIN-CONTAINING PROTEIN"/>
    <property type="match status" value="1"/>
</dbReference>
<evidence type="ECO:0000313" key="2">
    <source>
        <dbReference type="EMBL" id="RHC16431.1"/>
    </source>
</evidence>
<dbReference type="Pfam" id="PF13304">
    <property type="entry name" value="AAA_21"/>
    <property type="match status" value="1"/>
</dbReference>
<dbReference type="Proteomes" id="UP000283513">
    <property type="component" value="Unassembled WGS sequence"/>
</dbReference>
<dbReference type="GO" id="GO:0005524">
    <property type="term" value="F:ATP binding"/>
    <property type="evidence" value="ECO:0007669"/>
    <property type="project" value="UniProtKB-KW"/>
</dbReference>
<protein>
    <submittedName>
        <fullName evidence="2">ATP-binding protein</fullName>
    </submittedName>
</protein>
<dbReference type="GO" id="GO:0016887">
    <property type="term" value="F:ATP hydrolysis activity"/>
    <property type="evidence" value="ECO:0007669"/>
    <property type="project" value="InterPro"/>
</dbReference>
<keyword evidence="2" id="KW-0547">Nucleotide-binding</keyword>
<evidence type="ECO:0000313" key="3">
    <source>
        <dbReference type="Proteomes" id="UP000283513"/>
    </source>
</evidence>
<name>A0A413Z541_9FIRM</name>
<dbReference type="RefSeq" id="WP_118598228.1">
    <property type="nucleotide sequence ID" value="NZ_QSHO01000009.1"/>
</dbReference>
<sequence length="437" mass="49961">MLIQFNFKNFRSFREEATLDLSATKMTEFSERVVTIGGEKILPVAAIYGANASGKSNIYSAFEYMAEYVVDSFKYGDEEEKFAEYRPTPFLFDSTSADAESSFEVYFTIPGDKNEKTYNYGFCVNKEGVIEEWLNSKAKTARKYSTVFYRGNSDSELDLSGLPKNSRDNIQIALEKQVLIASLGAKLKISKCKAIRDWFLTNEFADFGDPVTNFFLSRRLPRGFVDDKNVHQKVVEYFASFDEHIKDFRVEKVPSDGESKEEKYKINALHKKIDSDEMVEIPLGAESAGTLKMFALYPELQEVLEKGSVFFIDELNARLHPLLVRNFLLTFLNPNINVNHAQLVFTTHDTWQLSNQLLRRDEIWFVEKDDQGVSTLYSLADFVDEDGVRIRKDESYEKNYLIGKYGAIPTLKSIDIFRGAQCPGDIGSAPTEVERRD</sequence>
<evidence type="ECO:0000259" key="1">
    <source>
        <dbReference type="Pfam" id="PF13304"/>
    </source>
</evidence>
<dbReference type="EMBL" id="QSHO01000009">
    <property type="protein sequence ID" value="RHC16431.1"/>
    <property type="molecule type" value="Genomic_DNA"/>
</dbReference>
<dbReference type="SUPFAM" id="SSF52540">
    <property type="entry name" value="P-loop containing nucleoside triphosphate hydrolases"/>
    <property type="match status" value="1"/>
</dbReference>
<organism evidence="2 3">
    <name type="scientific">Roseburia intestinalis</name>
    <dbReference type="NCBI Taxonomy" id="166486"/>
    <lineage>
        <taxon>Bacteria</taxon>
        <taxon>Bacillati</taxon>
        <taxon>Bacillota</taxon>
        <taxon>Clostridia</taxon>
        <taxon>Lachnospirales</taxon>
        <taxon>Lachnospiraceae</taxon>
        <taxon>Roseburia</taxon>
    </lineage>
</organism>
<accession>A0A413Z541</accession>
<keyword evidence="2" id="KW-0067">ATP-binding</keyword>
<dbReference type="InterPro" id="IPR003959">
    <property type="entry name" value="ATPase_AAA_core"/>
</dbReference>
<proteinExistence type="predicted"/>
<dbReference type="AlphaFoldDB" id="A0A413Z541"/>